<evidence type="ECO:0000256" key="14">
    <source>
        <dbReference type="ARBA" id="ARBA00023316"/>
    </source>
</evidence>
<protein>
    <submittedName>
        <fullName evidence="21">Penicillin-binding protein 1A</fullName>
    </submittedName>
</protein>
<keyword evidence="10" id="KW-0573">Peptidoglycan synthesis</keyword>
<evidence type="ECO:0000256" key="13">
    <source>
        <dbReference type="ARBA" id="ARBA00023268"/>
    </source>
</evidence>
<dbReference type="GO" id="GO:0008360">
    <property type="term" value="P:regulation of cell shape"/>
    <property type="evidence" value="ECO:0007669"/>
    <property type="project" value="UniProtKB-KW"/>
</dbReference>
<keyword evidence="6" id="KW-0808">Transferase</keyword>
<comment type="catalytic activity">
    <reaction evidence="15">
        <text>Preferential cleavage: (Ac)2-L-Lys-D-Ala-|-D-Ala. Also transpeptidation of peptidyl-alanyl moieties that are N-acyl substituents of D-alanine.</text>
        <dbReference type="EC" id="3.4.16.4"/>
    </reaction>
</comment>
<dbReference type="EMBL" id="JTHE03000103">
    <property type="protein sequence ID" value="MCM1984737.1"/>
    <property type="molecule type" value="Genomic_DNA"/>
</dbReference>
<evidence type="ECO:0000256" key="3">
    <source>
        <dbReference type="ARBA" id="ARBA00022645"/>
    </source>
</evidence>
<keyword evidence="11 18" id="KW-1133">Transmembrane helix</keyword>
<keyword evidence="3" id="KW-0121">Carboxypeptidase</keyword>
<evidence type="ECO:0000256" key="15">
    <source>
        <dbReference type="ARBA" id="ARBA00034000"/>
    </source>
</evidence>
<keyword evidence="7 18" id="KW-0812">Transmembrane</keyword>
<dbReference type="GO" id="GO:0071555">
    <property type="term" value="P:cell wall organization"/>
    <property type="evidence" value="ECO:0007669"/>
    <property type="project" value="UniProtKB-KW"/>
</dbReference>
<evidence type="ECO:0000256" key="1">
    <source>
        <dbReference type="ARBA" id="ARBA00004370"/>
    </source>
</evidence>
<feature type="domain" description="Glycosyl transferase family 51" evidence="20">
    <location>
        <begin position="128"/>
        <end position="300"/>
    </location>
</feature>
<feature type="region of interest" description="Disordered" evidence="17">
    <location>
        <begin position="1"/>
        <end position="73"/>
    </location>
</feature>
<keyword evidence="8" id="KW-0378">Hydrolase</keyword>
<evidence type="ECO:0000256" key="7">
    <source>
        <dbReference type="ARBA" id="ARBA00022692"/>
    </source>
</evidence>
<organism evidence="21 22">
    <name type="scientific">Lyngbya confervoides BDU141951</name>
    <dbReference type="NCBI Taxonomy" id="1574623"/>
    <lineage>
        <taxon>Bacteria</taxon>
        <taxon>Bacillati</taxon>
        <taxon>Cyanobacteriota</taxon>
        <taxon>Cyanophyceae</taxon>
        <taxon>Oscillatoriophycideae</taxon>
        <taxon>Oscillatoriales</taxon>
        <taxon>Microcoleaceae</taxon>
        <taxon>Lyngbya</taxon>
    </lineage>
</organism>
<accession>A0ABD4T7I2</accession>
<gene>
    <name evidence="21" type="ORF">QQ91_0018100</name>
</gene>
<evidence type="ECO:0000256" key="17">
    <source>
        <dbReference type="SAM" id="MobiDB-lite"/>
    </source>
</evidence>
<proteinExistence type="predicted"/>
<comment type="catalytic activity">
    <reaction evidence="16">
        <text>[GlcNAc-(1-&gt;4)-Mur2Ac(oyl-L-Ala-gamma-D-Glu-L-Lys-D-Ala-D-Ala)](n)-di-trans,octa-cis-undecaprenyl diphosphate + beta-D-GlcNAc-(1-&gt;4)-Mur2Ac(oyl-L-Ala-gamma-D-Glu-L-Lys-D-Ala-D-Ala)-di-trans,octa-cis-undecaprenyl diphosphate = [GlcNAc-(1-&gt;4)-Mur2Ac(oyl-L-Ala-gamma-D-Glu-L-Lys-D-Ala-D-Ala)](n+1)-di-trans,octa-cis-undecaprenyl diphosphate + di-trans,octa-cis-undecaprenyl diphosphate + H(+)</text>
        <dbReference type="Rhea" id="RHEA:23708"/>
        <dbReference type="Rhea" id="RHEA-COMP:9602"/>
        <dbReference type="Rhea" id="RHEA-COMP:9603"/>
        <dbReference type="ChEBI" id="CHEBI:15378"/>
        <dbReference type="ChEBI" id="CHEBI:58405"/>
        <dbReference type="ChEBI" id="CHEBI:60033"/>
        <dbReference type="ChEBI" id="CHEBI:78435"/>
        <dbReference type="EC" id="2.4.99.28"/>
    </reaction>
</comment>
<keyword evidence="4" id="KW-0645">Protease</keyword>
<dbReference type="FunFam" id="1.10.3810.10:FF:000003">
    <property type="entry name" value="Penicillin-binding protein 1a"/>
    <property type="match status" value="1"/>
</dbReference>
<evidence type="ECO:0000256" key="9">
    <source>
        <dbReference type="ARBA" id="ARBA00022960"/>
    </source>
</evidence>
<evidence type="ECO:0000259" key="19">
    <source>
        <dbReference type="Pfam" id="PF00905"/>
    </source>
</evidence>
<evidence type="ECO:0000256" key="18">
    <source>
        <dbReference type="SAM" id="Phobius"/>
    </source>
</evidence>
<dbReference type="InterPro" id="IPR036950">
    <property type="entry name" value="PBP_transglycosylase"/>
</dbReference>
<dbReference type="InterPro" id="IPR023346">
    <property type="entry name" value="Lysozyme-like_dom_sf"/>
</dbReference>
<dbReference type="RefSeq" id="WP_166276930.1">
    <property type="nucleotide sequence ID" value="NZ_JTHE03000103.1"/>
</dbReference>
<comment type="pathway">
    <text evidence="2">Cell wall biogenesis; peptidoglycan biosynthesis.</text>
</comment>
<comment type="subcellular location">
    <subcellularLocation>
        <location evidence="1">Membrane</location>
    </subcellularLocation>
</comment>
<dbReference type="AlphaFoldDB" id="A0ABD4T7I2"/>
<dbReference type="NCBIfam" id="TIGR02074">
    <property type="entry name" value="PBP_1a_fam"/>
    <property type="match status" value="1"/>
</dbReference>
<keyword evidence="13" id="KW-0511">Multifunctional enzyme</keyword>
<dbReference type="Pfam" id="PF00912">
    <property type="entry name" value="Transgly"/>
    <property type="match status" value="1"/>
</dbReference>
<feature type="transmembrane region" description="Helical" evidence="18">
    <location>
        <begin position="76"/>
        <end position="97"/>
    </location>
</feature>
<dbReference type="GO" id="GO:0006508">
    <property type="term" value="P:proteolysis"/>
    <property type="evidence" value="ECO:0007669"/>
    <property type="project" value="UniProtKB-KW"/>
</dbReference>
<dbReference type="GO" id="GO:0009252">
    <property type="term" value="P:peptidoglycan biosynthetic process"/>
    <property type="evidence" value="ECO:0007669"/>
    <property type="project" value="UniProtKB-KW"/>
</dbReference>
<dbReference type="InterPro" id="IPR001264">
    <property type="entry name" value="Glyco_trans_51"/>
</dbReference>
<dbReference type="GO" id="GO:0008955">
    <property type="term" value="F:peptidoglycan glycosyltransferase activity"/>
    <property type="evidence" value="ECO:0007669"/>
    <property type="project" value="UniProtKB-EC"/>
</dbReference>
<keyword evidence="22" id="KW-1185">Reference proteome</keyword>
<name>A0ABD4T7I2_9CYAN</name>
<evidence type="ECO:0000256" key="10">
    <source>
        <dbReference type="ARBA" id="ARBA00022984"/>
    </source>
</evidence>
<dbReference type="SUPFAM" id="SSF56601">
    <property type="entry name" value="beta-lactamase/transpeptidase-like"/>
    <property type="match status" value="1"/>
</dbReference>
<keyword evidence="5" id="KW-0328">Glycosyltransferase</keyword>
<dbReference type="Proteomes" id="UP000031561">
    <property type="component" value="Unassembled WGS sequence"/>
</dbReference>
<evidence type="ECO:0000256" key="11">
    <source>
        <dbReference type="ARBA" id="ARBA00022989"/>
    </source>
</evidence>
<reference evidence="21 22" key="1">
    <citation type="journal article" date="2015" name="Genome Announc.">
        <title>Draft Genome Sequence of Filamentous Marine Cyanobacterium Lyngbya confervoides Strain BDU141951.</title>
        <authorList>
            <person name="Chandrababunaidu M.M."/>
            <person name="Sen D."/>
            <person name="Tripathy S."/>
        </authorList>
    </citation>
    <scope>NUCLEOTIDE SEQUENCE [LARGE SCALE GENOMIC DNA]</scope>
    <source>
        <strain evidence="21 22">BDU141951</strain>
    </source>
</reference>
<feature type="domain" description="Penicillin-binding protein transpeptidase" evidence="19">
    <location>
        <begin position="391"/>
        <end position="622"/>
    </location>
</feature>
<evidence type="ECO:0000313" key="22">
    <source>
        <dbReference type="Proteomes" id="UP000031561"/>
    </source>
</evidence>
<evidence type="ECO:0000313" key="21">
    <source>
        <dbReference type="EMBL" id="MCM1984737.1"/>
    </source>
</evidence>
<dbReference type="InterPro" id="IPR012338">
    <property type="entry name" value="Beta-lactam/transpept-like"/>
</dbReference>
<feature type="compositionally biased region" description="Polar residues" evidence="17">
    <location>
        <begin position="1"/>
        <end position="20"/>
    </location>
</feature>
<evidence type="ECO:0000256" key="2">
    <source>
        <dbReference type="ARBA" id="ARBA00004752"/>
    </source>
</evidence>
<comment type="caution">
    <text evidence="21">The sequence shown here is derived from an EMBL/GenBank/DDBJ whole genome shotgun (WGS) entry which is preliminary data.</text>
</comment>
<evidence type="ECO:0000259" key="20">
    <source>
        <dbReference type="Pfam" id="PF00912"/>
    </source>
</evidence>
<evidence type="ECO:0000256" key="16">
    <source>
        <dbReference type="ARBA" id="ARBA00049902"/>
    </source>
</evidence>
<evidence type="ECO:0000256" key="8">
    <source>
        <dbReference type="ARBA" id="ARBA00022801"/>
    </source>
</evidence>
<dbReference type="PANTHER" id="PTHR32282:SF31">
    <property type="entry name" value="PEPTIDOGLYCAN GLYCOSYLTRANSFERASE"/>
    <property type="match status" value="1"/>
</dbReference>
<keyword evidence="12 18" id="KW-0472">Membrane</keyword>
<keyword evidence="14" id="KW-0961">Cell wall biogenesis/degradation</keyword>
<dbReference type="Pfam" id="PF00905">
    <property type="entry name" value="Transpeptidase"/>
    <property type="match status" value="1"/>
</dbReference>
<evidence type="ECO:0000256" key="5">
    <source>
        <dbReference type="ARBA" id="ARBA00022676"/>
    </source>
</evidence>
<dbReference type="PANTHER" id="PTHR32282">
    <property type="entry name" value="BINDING PROTEIN TRANSPEPTIDASE, PUTATIVE-RELATED"/>
    <property type="match status" value="1"/>
</dbReference>
<keyword evidence="9" id="KW-0133">Cell shape</keyword>
<dbReference type="InterPro" id="IPR001460">
    <property type="entry name" value="PCN-bd_Tpept"/>
</dbReference>
<feature type="region of interest" description="Disordered" evidence="17">
    <location>
        <begin position="667"/>
        <end position="710"/>
    </location>
</feature>
<evidence type="ECO:0000256" key="4">
    <source>
        <dbReference type="ARBA" id="ARBA00022670"/>
    </source>
</evidence>
<evidence type="ECO:0000256" key="6">
    <source>
        <dbReference type="ARBA" id="ARBA00022679"/>
    </source>
</evidence>
<evidence type="ECO:0000256" key="12">
    <source>
        <dbReference type="ARBA" id="ARBA00023136"/>
    </source>
</evidence>
<dbReference type="InterPro" id="IPR050396">
    <property type="entry name" value="Glycosyltr_51/Transpeptidase"/>
</dbReference>
<sequence>MASSTTRQRNRKTPSSSEQNVSGPKRRRRRSDPPPVPGSSLARSLARTSDKALAQGKQRHRSSDRPPQRPASSPPIFWRSLLGFIAAGASAAGVIWFEHQLPNTQNIRQATWVRPGTVTYQSSEGDILYQSGESTRQTVTGTEIPKQLKEAFLATEDRRFYDHDGVDLKGVIRATLTNFRSGELAEGGSTLTQQLARISFLSQERSIIRKLKEARIAQKIEASLSKDEILERYLNQVYLGSGAYGVADAAQVYYSKTPSDLTLPEMALLAGLPAAPSIYSPLDNPEIALKRRNVVLLRMQQAQYITPEEAKAAQGAPLNLNPQNPPNQENQAPYFTAYLQKELLAVVPKAQLQQGGLVVETTLNQGWQEAAAQTITETVNLQGWGQRFDQGALIAIDPKTGAIKSMVGGVDFQNSQFNRATQAQRQPGSTFKPFVYTTAIAAGLSPTNGYLDAPISVDGYRPKNYSGEYKGWVSMTSALAHSYNIPAVRVLLDVGFQPTIKMARALGIESDLAPVYSTALGSSEVTLLELTNAYATLASQGLYHQPHGIQKVINRHGEILYERPIQAKRALDADSAAIMTWMLEQVVSSGTGVNAKLDRPVAGKTGTSEDSRDLWFIGYIPQLVTGIWLGNDDNAPTQGTSATAAASWQTYMQSVVQSLPVEPFPKVPRFEGRQGSIKVAPIQPKDLRTEAIPSQDKPSEADSTEAALEN</sequence>
<dbReference type="GO" id="GO:0009002">
    <property type="term" value="F:serine-type D-Ala-D-Ala carboxypeptidase activity"/>
    <property type="evidence" value="ECO:0007669"/>
    <property type="project" value="UniProtKB-EC"/>
</dbReference>
<dbReference type="SUPFAM" id="SSF53955">
    <property type="entry name" value="Lysozyme-like"/>
    <property type="match status" value="1"/>
</dbReference>
<dbReference type="GO" id="GO:0016020">
    <property type="term" value="C:membrane"/>
    <property type="evidence" value="ECO:0007669"/>
    <property type="project" value="UniProtKB-SubCell"/>
</dbReference>
<dbReference type="Gene3D" id="3.40.710.10">
    <property type="entry name" value="DD-peptidase/beta-lactamase superfamily"/>
    <property type="match status" value="1"/>
</dbReference>
<dbReference type="Gene3D" id="1.10.3810.10">
    <property type="entry name" value="Biosynthetic peptidoglycan transglycosylase-like"/>
    <property type="match status" value="1"/>
</dbReference>